<dbReference type="Gene3D" id="3.30.565.10">
    <property type="entry name" value="Histidine kinase-like ATPase, C-terminal domain"/>
    <property type="match status" value="1"/>
</dbReference>
<evidence type="ECO:0000256" key="4">
    <source>
        <dbReference type="ARBA" id="ARBA00022679"/>
    </source>
</evidence>
<evidence type="ECO:0000256" key="2">
    <source>
        <dbReference type="ARBA" id="ARBA00012438"/>
    </source>
</evidence>
<evidence type="ECO:0000256" key="7">
    <source>
        <dbReference type="ARBA" id="ARBA00022840"/>
    </source>
</evidence>
<dbReference type="EMBL" id="SMAD01000002">
    <property type="protein sequence ID" value="TCS89181.1"/>
    <property type="molecule type" value="Genomic_DNA"/>
</dbReference>
<dbReference type="RefSeq" id="WP_132128266.1">
    <property type="nucleotide sequence ID" value="NZ_CP042432.1"/>
</dbReference>
<keyword evidence="9" id="KW-1133">Transmembrane helix</keyword>
<dbReference type="SUPFAM" id="SSF55874">
    <property type="entry name" value="ATPase domain of HSP90 chaperone/DNA topoisomerase II/histidine kinase"/>
    <property type="match status" value="1"/>
</dbReference>
<dbReference type="AlphaFoldDB" id="A0A4R3KVM8"/>
<sequence length="400" mass="46163">MSYFEQKRRWKYFLLITATMIGILSLYYTNYLVDQISESERKGAELWAKSQLELAETEDEEFIDFLLFVVKEGTSVPVIVVNGEGDIQATKDLDSTRTFKKETASLSGTNGNKSLKYDPGYFRQQLEYMREQHEPIVWETAQGVKQYAYYKDSWLLTQMRYFPYIQLSIITVFLVVAYLAFSNSRRSEQNKVWVGMSKETAHQLGTPISSMMAWMELLKDKYNTTNDPIFEEMDNDVNRLQLIADRFSKIGSTPVLKRYNIREEIVRCVGYLRKRTSKKITFEINGDPAEGLISTQLFEWVIENLCRNAANAIGGNEGKISIHISQNKSHVYVDIKDTGVGIPRSKHETVFQPGYTTRKRGWGLGLSLTRRIVENYHKGQVFVRESEVGKGTTFRVVLNK</sequence>
<dbReference type="Pfam" id="PF02518">
    <property type="entry name" value="HATPase_c"/>
    <property type="match status" value="1"/>
</dbReference>
<evidence type="ECO:0000256" key="3">
    <source>
        <dbReference type="ARBA" id="ARBA00022553"/>
    </source>
</evidence>
<dbReference type="PRINTS" id="PR00344">
    <property type="entry name" value="BCTRLSENSOR"/>
</dbReference>
<feature type="transmembrane region" description="Helical" evidence="9">
    <location>
        <begin position="12"/>
        <end position="29"/>
    </location>
</feature>
<keyword evidence="12" id="KW-1185">Reference proteome</keyword>
<dbReference type="OrthoDB" id="1931120at2"/>
<proteinExistence type="predicted"/>
<dbReference type="InterPro" id="IPR036890">
    <property type="entry name" value="HATPase_C_sf"/>
</dbReference>
<comment type="caution">
    <text evidence="11">The sequence shown here is derived from an EMBL/GenBank/DDBJ whole genome shotgun (WGS) entry which is preliminary data.</text>
</comment>
<keyword evidence="9" id="KW-0812">Transmembrane</keyword>
<keyword evidence="4" id="KW-0808">Transferase</keyword>
<feature type="domain" description="Histidine kinase" evidence="10">
    <location>
        <begin position="199"/>
        <end position="400"/>
    </location>
</feature>
<dbReference type="CDD" id="cd00082">
    <property type="entry name" value="HisKA"/>
    <property type="match status" value="1"/>
</dbReference>
<accession>A0A4R3KVM8</accession>
<keyword evidence="7" id="KW-0067">ATP-binding</keyword>
<keyword evidence="3" id="KW-0597">Phosphoprotein</keyword>
<keyword evidence="8" id="KW-0902">Two-component regulatory system</keyword>
<dbReference type="EC" id="2.7.13.3" evidence="2"/>
<dbReference type="PROSITE" id="PS50109">
    <property type="entry name" value="HIS_KIN"/>
    <property type="match status" value="1"/>
</dbReference>
<gene>
    <name evidence="11" type="ORF">EDD80_102375</name>
</gene>
<dbReference type="InterPro" id="IPR004358">
    <property type="entry name" value="Sig_transdc_His_kin-like_C"/>
</dbReference>
<organism evidence="11 12">
    <name type="scientific">Anseongella ginsenosidimutans</name>
    <dbReference type="NCBI Taxonomy" id="496056"/>
    <lineage>
        <taxon>Bacteria</taxon>
        <taxon>Pseudomonadati</taxon>
        <taxon>Bacteroidota</taxon>
        <taxon>Sphingobacteriia</taxon>
        <taxon>Sphingobacteriales</taxon>
        <taxon>Sphingobacteriaceae</taxon>
        <taxon>Anseongella</taxon>
    </lineage>
</organism>
<name>A0A4R3KVM8_9SPHI</name>
<dbReference type="SMART" id="SM00387">
    <property type="entry name" value="HATPase_c"/>
    <property type="match status" value="1"/>
</dbReference>
<dbReference type="GO" id="GO:0005524">
    <property type="term" value="F:ATP binding"/>
    <property type="evidence" value="ECO:0007669"/>
    <property type="project" value="UniProtKB-KW"/>
</dbReference>
<dbReference type="InterPro" id="IPR003661">
    <property type="entry name" value="HisK_dim/P_dom"/>
</dbReference>
<feature type="transmembrane region" description="Helical" evidence="9">
    <location>
        <begin position="161"/>
        <end position="181"/>
    </location>
</feature>
<dbReference type="InterPro" id="IPR005467">
    <property type="entry name" value="His_kinase_dom"/>
</dbReference>
<evidence type="ECO:0000256" key="8">
    <source>
        <dbReference type="ARBA" id="ARBA00023012"/>
    </source>
</evidence>
<evidence type="ECO:0000256" key="5">
    <source>
        <dbReference type="ARBA" id="ARBA00022741"/>
    </source>
</evidence>
<dbReference type="GO" id="GO:0000155">
    <property type="term" value="F:phosphorelay sensor kinase activity"/>
    <property type="evidence" value="ECO:0007669"/>
    <property type="project" value="InterPro"/>
</dbReference>
<keyword evidence="6 11" id="KW-0418">Kinase</keyword>
<protein>
    <recommendedName>
        <fullName evidence="2">histidine kinase</fullName>
        <ecNumber evidence="2">2.7.13.3</ecNumber>
    </recommendedName>
</protein>
<evidence type="ECO:0000259" key="10">
    <source>
        <dbReference type="PROSITE" id="PS50109"/>
    </source>
</evidence>
<dbReference type="PANTHER" id="PTHR43065:SF10">
    <property type="entry name" value="PEROXIDE STRESS-ACTIVATED HISTIDINE KINASE MAK3"/>
    <property type="match status" value="1"/>
</dbReference>
<keyword evidence="9" id="KW-0472">Membrane</keyword>
<comment type="catalytic activity">
    <reaction evidence="1">
        <text>ATP + protein L-histidine = ADP + protein N-phospho-L-histidine.</text>
        <dbReference type="EC" id="2.7.13.3"/>
    </reaction>
</comment>
<evidence type="ECO:0000313" key="12">
    <source>
        <dbReference type="Proteomes" id="UP000295807"/>
    </source>
</evidence>
<evidence type="ECO:0000256" key="9">
    <source>
        <dbReference type="SAM" id="Phobius"/>
    </source>
</evidence>
<keyword evidence="5" id="KW-0547">Nucleotide-binding</keyword>
<reference evidence="11 12" key="1">
    <citation type="submission" date="2019-03" db="EMBL/GenBank/DDBJ databases">
        <title>Genomic Encyclopedia of Type Strains, Phase IV (KMG-IV): sequencing the most valuable type-strain genomes for metagenomic binning, comparative biology and taxonomic classification.</title>
        <authorList>
            <person name="Goeker M."/>
        </authorList>
    </citation>
    <scope>NUCLEOTIDE SEQUENCE [LARGE SCALE GENOMIC DNA]</scope>
    <source>
        <strain evidence="11 12">DSM 21100</strain>
    </source>
</reference>
<dbReference type="PANTHER" id="PTHR43065">
    <property type="entry name" value="SENSOR HISTIDINE KINASE"/>
    <property type="match status" value="1"/>
</dbReference>
<evidence type="ECO:0000313" key="11">
    <source>
        <dbReference type="EMBL" id="TCS89181.1"/>
    </source>
</evidence>
<evidence type="ECO:0000256" key="1">
    <source>
        <dbReference type="ARBA" id="ARBA00000085"/>
    </source>
</evidence>
<dbReference type="InterPro" id="IPR003594">
    <property type="entry name" value="HATPase_dom"/>
</dbReference>
<evidence type="ECO:0000256" key="6">
    <source>
        <dbReference type="ARBA" id="ARBA00022777"/>
    </source>
</evidence>
<dbReference type="Proteomes" id="UP000295807">
    <property type="component" value="Unassembled WGS sequence"/>
</dbReference>